<comment type="caution">
    <text evidence="4">The sequence shown here is derived from an EMBL/GenBank/DDBJ whole genome shotgun (WGS) entry which is preliminary data.</text>
</comment>
<gene>
    <name evidence="4" type="ORF">ENV70_03585</name>
</gene>
<keyword evidence="2 3" id="KW-0472">Membrane</keyword>
<comment type="subcellular location">
    <subcellularLocation>
        <location evidence="2">Cell membrane</location>
        <topology evidence="2">Multi-pass membrane protein</topology>
    </subcellularLocation>
</comment>
<dbReference type="Gene3D" id="1.10.1760.20">
    <property type="match status" value="1"/>
</dbReference>
<name>A0A7C6EJL0_UNCW3</name>
<feature type="transmembrane region" description="Helical" evidence="3">
    <location>
        <begin position="168"/>
        <end position="190"/>
    </location>
</feature>
<feature type="transmembrane region" description="Helical" evidence="3">
    <location>
        <begin position="107"/>
        <end position="125"/>
    </location>
</feature>
<dbReference type="GO" id="GO:0005886">
    <property type="term" value="C:plasma membrane"/>
    <property type="evidence" value="ECO:0007669"/>
    <property type="project" value="UniProtKB-SubCell"/>
</dbReference>
<proteinExistence type="inferred from homology"/>
<dbReference type="PIRSF" id="PIRSF016661">
    <property type="entry name" value="BioY"/>
    <property type="match status" value="1"/>
</dbReference>
<organism evidence="4">
    <name type="scientific">candidate division WOR-3 bacterium</name>
    <dbReference type="NCBI Taxonomy" id="2052148"/>
    <lineage>
        <taxon>Bacteria</taxon>
        <taxon>Bacteria division WOR-3</taxon>
    </lineage>
</organism>
<feature type="transmembrane region" description="Helical" evidence="3">
    <location>
        <begin position="30"/>
        <end position="50"/>
    </location>
</feature>
<keyword evidence="3" id="KW-1133">Transmembrane helix</keyword>
<dbReference type="PANTHER" id="PTHR34295">
    <property type="entry name" value="BIOTIN TRANSPORTER BIOY"/>
    <property type="match status" value="1"/>
</dbReference>
<dbReference type="AlphaFoldDB" id="A0A7C6EJL0"/>
<accession>A0A7C6EJL0</accession>
<dbReference type="InterPro" id="IPR003784">
    <property type="entry name" value="BioY"/>
</dbReference>
<sequence>MNITKTIDYLNNGRVIYFRWLKELSLIKKIWLSLLFALITGIFAQIRIPLGFTPVPLTGQVFVVLLSGVLLGGFCAGMSMIFYITLGALGIPWFAGFRAGINPGPTLGYLLGFIPAAIFVGLFAYRHKRLFYQIMIMLIGLLLIYLFGALNFAFLLKTDFLTTIKLAVLPFIPFDIIKAILAGFLSRAIIPDD</sequence>
<dbReference type="Pfam" id="PF02632">
    <property type="entry name" value="BioY"/>
    <property type="match status" value="1"/>
</dbReference>
<keyword evidence="2" id="KW-1003">Cell membrane</keyword>
<reference evidence="4" key="1">
    <citation type="journal article" date="2020" name="mSystems">
        <title>Genome- and Community-Level Interaction Insights into Carbon Utilization and Element Cycling Functions of Hydrothermarchaeota in Hydrothermal Sediment.</title>
        <authorList>
            <person name="Zhou Z."/>
            <person name="Liu Y."/>
            <person name="Xu W."/>
            <person name="Pan J."/>
            <person name="Luo Z.H."/>
            <person name="Li M."/>
        </authorList>
    </citation>
    <scope>NUCLEOTIDE SEQUENCE [LARGE SCALE GENOMIC DNA]</scope>
    <source>
        <strain evidence="4">SpSt-783</strain>
    </source>
</reference>
<keyword evidence="3" id="KW-0812">Transmembrane</keyword>
<feature type="transmembrane region" description="Helical" evidence="3">
    <location>
        <begin position="62"/>
        <end position="95"/>
    </location>
</feature>
<evidence type="ECO:0000256" key="3">
    <source>
        <dbReference type="SAM" id="Phobius"/>
    </source>
</evidence>
<dbReference type="GO" id="GO:0015225">
    <property type="term" value="F:biotin transmembrane transporter activity"/>
    <property type="evidence" value="ECO:0007669"/>
    <property type="project" value="UniProtKB-UniRule"/>
</dbReference>
<evidence type="ECO:0000256" key="2">
    <source>
        <dbReference type="PIRNR" id="PIRNR016661"/>
    </source>
</evidence>
<evidence type="ECO:0000313" key="4">
    <source>
        <dbReference type="EMBL" id="HHS62686.1"/>
    </source>
</evidence>
<protein>
    <recommendedName>
        <fullName evidence="2">Biotin transporter</fullName>
    </recommendedName>
</protein>
<keyword evidence="2" id="KW-0813">Transport</keyword>
<dbReference type="PANTHER" id="PTHR34295:SF1">
    <property type="entry name" value="BIOTIN TRANSPORTER BIOY"/>
    <property type="match status" value="1"/>
</dbReference>
<evidence type="ECO:0000256" key="1">
    <source>
        <dbReference type="ARBA" id="ARBA00010692"/>
    </source>
</evidence>
<dbReference type="EMBL" id="DTHJ01000073">
    <property type="protein sequence ID" value="HHS62686.1"/>
    <property type="molecule type" value="Genomic_DNA"/>
</dbReference>
<feature type="transmembrane region" description="Helical" evidence="3">
    <location>
        <begin position="131"/>
        <end position="156"/>
    </location>
</feature>
<comment type="similarity">
    <text evidence="1 2">Belongs to the BioY family.</text>
</comment>